<dbReference type="SUPFAM" id="SSF49344">
    <property type="entry name" value="CBD9-like"/>
    <property type="match status" value="1"/>
</dbReference>
<dbReference type="GO" id="GO:0030246">
    <property type="term" value="F:carbohydrate binding"/>
    <property type="evidence" value="ECO:0007669"/>
    <property type="project" value="InterPro"/>
</dbReference>
<accession>W0RQ09</accession>
<evidence type="ECO:0000259" key="2">
    <source>
        <dbReference type="Pfam" id="PF19313"/>
    </source>
</evidence>
<protein>
    <recommendedName>
        <fullName evidence="5">Membrane associated hydrolase</fullName>
    </recommendedName>
</protein>
<evidence type="ECO:0000313" key="3">
    <source>
        <dbReference type="EMBL" id="AHG92425.1"/>
    </source>
</evidence>
<evidence type="ECO:0008006" key="5">
    <source>
        <dbReference type="Google" id="ProtNLM"/>
    </source>
</evidence>
<keyword evidence="3" id="KW-0614">Plasmid</keyword>
<dbReference type="InParanoid" id="W0RQ09"/>
<keyword evidence="4" id="KW-1185">Reference proteome</keyword>
<dbReference type="KEGG" id="gba:J421_4890"/>
<feature type="domain" description="Carbohydrate-binding" evidence="1">
    <location>
        <begin position="36"/>
        <end position="190"/>
    </location>
</feature>
<organism evidence="3 4">
    <name type="scientific">Gemmatirosa kalamazoonensis</name>
    <dbReference type="NCBI Taxonomy" id="861299"/>
    <lineage>
        <taxon>Bacteria</taxon>
        <taxon>Pseudomonadati</taxon>
        <taxon>Gemmatimonadota</taxon>
        <taxon>Gemmatimonadia</taxon>
        <taxon>Gemmatimonadales</taxon>
        <taxon>Gemmatimonadaceae</taxon>
        <taxon>Gemmatirosa</taxon>
    </lineage>
</organism>
<dbReference type="Pfam" id="PF19313">
    <property type="entry name" value="DUF5916"/>
    <property type="match status" value="1"/>
</dbReference>
<evidence type="ECO:0000313" key="4">
    <source>
        <dbReference type="Proteomes" id="UP000019151"/>
    </source>
</evidence>
<feature type="domain" description="DUF5916" evidence="2">
    <location>
        <begin position="229"/>
        <end position="878"/>
    </location>
</feature>
<name>W0RQ09_9BACT</name>
<dbReference type="HOGENOM" id="CLU_016090_0_0_0"/>
<gene>
    <name evidence="3" type="ORF">J421_4890</name>
</gene>
<dbReference type="Proteomes" id="UP000019151">
    <property type="component" value="Plasmid 1"/>
</dbReference>
<dbReference type="GO" id="GO:0016052">
    <property type="term" value="P:carbohydrate catabolic process"/>
    <property type="evidence" value="ECO:0007669"/>
    <property type="project" value="InterPro"/>
</dbReference>
<dbReference type="Gene3D" id="2.60.40.1190">
    <property type="match status" value="1"/>
</dbReference>
<dbReference type="RefSeq" id="WP_025413767.1">
    <property type="nucleotide sequence ID" value="NZ_CP007129.1"/>
</dbReference>
<dbReference type="AlphaFoldDB" id="W0RQ09"/>
<dbReference type="CDD" id="cd09618">
    <property type="entry name" value="CBM9_like_2"/>
    <property type="match status" value="1"/>
</dbReference>
<dbReference type="InterPro" id="IPR045670">
    <property type="entry name" value="DUF5916"/>
</dbReference>
<sequence length="880" mass="95412">MLVPSLLALALPGRPPTRSDDVPTVVAVRARHAPDVDGRLDDAAWRDAPAVTAFRQANPDQGAPATRPMALRIVYDDAALYVGARLDDGGPAERRAMLTRRDGSSPSDELTIALDTYHDHQTAAVFSVNPLGVRSDRLTGNDQAFGDDSWDPVWQAAVRQDAGGWTVEMRIPLSQLRFPPREAQTWGINVFRTLTARNESDALVVVPQTEQGFASRFAHLVGVRGVPQPKRVELLPYVRAQVDAHRARPGDPFFDGRARSEAGGVDVKYGVTSNLTLDATVNPDFGQVEADPAQLNLTVFEPLFEERRPFFVEGASIFQFGAGGFGSTGSLFYSRRIGRAPTLSPDLARAGDAETFTDVPSASPILGAAKLSGKLARGTSIGLLQAETGRVFARVAAGPVRYGDEVEPRAHYTVARLRQDFRGGQTTVGAIYTRAARDLRSARLDSLFRREADALGVDWQHRWSRSRYILTGNAVWSRIAGSPTAIVAAQTSSARYYQRPDQHYLRLDSTATALDGGTATASLVYSGASGFGWRVQGALTTPGYELNDLGYLQQADARSTLARVSWGTPKPTRRFRQIATELVALASWNNGGERTGASANLNVVAQLQSHWVVFGSIARGLSSITPVPTRGGPSVLQTASRSGYLSVSSDERRALSFSTAWIRYLSEAGTSGSTLDGSLTWRPTTAVELSAGPSWSRSRTVGYLVARVPDTLATSTFGARYVFGPLAQSTLSASLRANVTFTPALSLQLYAEPFTSGASVSELRELRRPGTSEIVPYRDDPNAHVERLASGAFRVTLARDGRVVREFTVDDPDARFRSLRGSAVLRWEYRPGATLFAVWQHARSDYATGARYGGAGDLWSLLGLPPQNVLLVKANYWLSR</sequence>
<dbReference type="OrthoDB" id="9786766at2"/>
<proteinExistence type="predicted"/>
<reference evidence="3 4" key="1">
    <citation type="journal article" date="2014" name="Genome Announc.">
        <title>Genome Sequence and Methylome of Soil Bacterium Gemmatirosa kalamazoonensis KBS708T, a Member of the Rarely Cultivated Gemmatimonadetes Phylum.</title>
        <authorList>
            <person name="Debruyn J.M."/>
            <person name="Radosevich M."/>
            <person name="Wommack K.E."/>
            <person name="Polson S.W."/>
            <person name="Hauser L.J."/>
            <person name="Fawaz M.N."/>
            <person name="Korlach J."/>
            <person name="Tsai Y.C."/>
        </authorList>
    </citation>
    <scope>NUCLEOTIDE SEQUENCE [LARGE SCALE GENOMIC DNA]</scope>
    <source>
        <strain evidence="3 4">KBS708</strain>
        <plasmid evidence="4">Plasmid 1</plasmid>
    </source>
</reference>
<dbReference type="GO" id="GO:0004553">
    <property type="term" value="F:hydrolase activity, hydrolyzing O-glycosyl compounds"/>
    <property type="evidence" value="ECO:0007669"/>
    <property type="project" value="InterPro"/>
</dbReference>
<evidence type="ECO:0000259" key="1">
    <source>
        <dbReference type="Pfam" id="PF06452"/>
    </source>
</evidence>
<dbReference type="Pfam" id="PF06452">
    <property type="entry name" value="CBM9_1"/>
    <property type="match status" value="1"/>
</dbReference>
<geneLocation type="plasmid" evidence="3 4">
    <name>1</name>
</geneLocation>
<dbReference type="InterPro" id="IPR010502">
    <property type="entry name" value="Carb-bd_dom_fam9"/>
</dbReference>
<dbReference type="EMBL" id="CP007129">
    <property type="protein sequence ID" value="AHG92425.1"/>
    <property type="molecule type" value="Genomic_DNA"/>
</dbReference>